<keyword evidence="4" id="KW-1185">Reference proteome</keyword>
<dbReference type="InterPro" id="IPR007044">
    <property type="entry name" value="Cyclodeamin/CycHdrlase"/>
</dbReference>
<protein>
    <submittedName>
        <fullName evidence="3">Formiminotransferase-cyclodeaminase</fullName>
    </submittedName>
</protein>
<sequence>MKTVLLQDCSDRKRPFGKAVIEEFLAAASSAEPVPGGGGIAALTAASAAALLEMVANLTVHKKGCEKVAPLLTATAAEAASLRRQYIAAIDADGEAFAAVLTALRINKAEISRSERVQAAFRHAAEVPLALGVSVYDLLSLAVQVVRYGNVWVITDGVIGAMNARAAMRSAFYSVRINLKSIDDEDFVRKTCQLMEETERKAALLEAEIERVYRERQ</sequence>
<dbReference type="Gene3D" id="1.20.120.680">
    <property type="entry name" value="Formiminotetrahydrofolate cyclodeaminase monomer, up-and-down helical bundle"/>
    <property type="match status" value="1"/>
</dbReference>
<accession>U7UCK3</accession>
<name>U7UCK3_9FIRM</name>
<evidence type="ECO:0000313" key="4">
    <source>
        <dbReference type="Proteomes" id="UP000017090"/>
    </source>
</evidence>
<organism evidence="3 4">
    <name type="scientific">Megasphaera vaginalis</name>
    <name type="common">ex Srinivasan et al. 2021</name>
    <dbReference type="NCBI Taxonomy" id="1111454"/>
    <lineage>
        <taxon>Bacteria</taxon>
        <taxon>Bacillati</taxon>
        <taxon>Bacillota</taxon>
        <taxon>Negativicutes</taxon>
        <taxon>Veillonellales</taxon>
        <taxon>Veillonellaceae</taxon>
        <taxon>Megasphaera</taxon>
    </lineage>
</organism>
<keyword evidence="3" id="KW-0808">Transferase</keyword>
<feature type="domain" description="Cyclodeaminase/cyclohydrolase" evidence="2">
    <location>
        <begin position="21"/>
        <end position="193"/>
    </location>
</feature>
<dbReference type="OrthoDB" id="7959174at2"/>
<dbReference type="Proteomes" id="UP000017090">
    <property type="component" value="Unassembled WGS sequence"/>
</dbReference>
<comment type="caution">
    <text evidence="3">The sequence shown here is derived from an EMBL/GenBank/DDBJ whole genome shotgun (WGS) entry which is preliminary data.</text>
</comment>
<dbReference type="eggNOG" id="COG3404">
    <property type="taxonomic scope" value="Bacteria"/>
</dbReference>
<dbReference type="InterPro" id="IPR036178">
    <property type="entry name" value="Formintransfe-cycloase-like_sf"/>
</dbReference>
<dbReference type="PATRIC" id="fig|1111454.3.peg.1979"/>
<gene>
    <name evidence="3" type="ORF">HMPREF1250_1689</name>
</gene>
<dbReference type="GO" id="GO:0016740">
    <property type="term" value="F:transferase activity"/>
    <property type="evidence" value="ECO:0007669"/>
    <property type="project" value="UniProtKB-KW"/>
</dbReference>
<dbReference type="EMBL" id="AWXA01000053">
    <property type="protein sequence ID" value="ERT57137.1"/>
    <property type="molecule type" value="Genomic_DNA"/>
</dbReference>
<reference evidence="3 4" key="1">
    <citation type="submission" date="2013-09" db="EMBL/GenBank/DDBJ databases">
        <authorList>
            <person name="Durkin A.S."/>
            <person name="Haft D.R."/>
            <person name="McCorrison J."/>
            <person name="Torralba M."/>
            <person name="Gillis M."/>
            <person name="Haft D.H."/>
            <person name="Methe B."/>
            <person name="Sutton G."/>
            <person name="Nelson K.E."/>
        </authorList>
    </citation>
    <scope>NUCLEOTIDE SEQUENCE [LARGE SCALE GENOMIC DNA]</scope>
    <source>
        <strain evidence="3 4">BV3C16-1</strain>
    </source>
</reference>
<dbReference type="Pfam" id="PF04961">
    <property type="entry name" value="FTCD_C"/>
    <property type="match status" value="1"/>
</dbReference>
<keyword evidence="1" id="KW-0175">Coiled coil</keyword>
<dbReference type="STRING" id="1111454.HMPREF1250_1689"/>
<dbReference type="AlphaFoldDB" id="U7UCK3"/>
<proteinExistence type="predicted"/>
<dbReference type="SUPFAM" id="SSF101262">
    <property type="entry name" value="Methenyltetrahydrofolate cyclohydrolase-like"/>
    <property type="match status" value="1"/>
</dbReference>
<dbReference type="RefSeq" id="WP_023054444.1">
    <property type="nucleotide sequence ID" value="NZ_AWXA01000053.1"/>
</dbReference>
<evidence type="ECO:0000259" key="2">
    <source>
        <dbReference type="Pfam" id="PF04961"/>
    </source>
</evidence>
<evidence type="ECO:0000256" key="1">
    <source>
        <dbReference type="SAM" id="Coils"/>
    </source>
</evidence>
<feature type="coiled-coil region" evidence="1">
    <location>
        <begin position="188"/>
        <end position="215"/>
    </location>
</feature>
<evidence type="ECO:0000313" key="3">
    <source>
        <dbReference type="EMBL" id="ERT57137.1"/>
    </source>
</evidence>